<feature type="coiled-coil region" evidence="6">
    <location>
        <begin position="110"/>
        <end position="146"/>
    </location>
</feature>
<feature type="non-terminal residue" evidence="8">
    <location>
        <position position="348"/>
    </location>
</feature>
<dbReference type="AlphaFoldDB" id="A0A8S9ZET8"/>
<name>A0A8S9ZET8_9BILA</name>
<evidence type="ECO:0000256" key="1">
    <source>
        <dbReference type="ARBA" id="ARBA00004120"/>
    </source>
</evidence>
<evidence type="ECO:0000256" key="5">
    <source>
        <dbReference type="ARBA" id="ARBA00023273"/>
    </source>
</evidence>
<dbReference type="GO" id="GO:0060271">
    <property type="term" value="P:cilium assembly"/>
    <property type="evidence" value="ECO:0007669"/>
    <property type="project" value="TreeGrafter"/>
</dbReference>
<comment type="subcellular location">
    <subcellularLocation>
        <location evidence="1">Cytoplasm</location>
        <location evidence="1">Cytoskeleton</location>
        <location evidence="1">Cilium basal body</location>
    </subcellularLocation>
</comment>
<keyword evidence="7" id="KW-0472">Membrane</keyword>
<dbReference type="Pfam" id="PF07162">
    <property type="entry name" value="B9-C2"/>
    <property type="match status" value="1"/>
</dbReference>
<proteinExistence type="predicted"/>
<keyword evidence="2" id="KW-0963">Cytoplasm</keyword>
<organism evidence="8 9">
    <name type="scientific">Meloidogyne graminicola</name>
    <dbReference type="NCBI Taxonomy" id="189291"/>
    <lineage>
        <taxon>Eukaryota</taxon>
        <taxon>Metazoa</taxon>
        <taxon>Ecdysozoa</taxon>
        <taxon>Nematoda</taxon>
        <taxon>Chromadorea</taxon>
        <taxon>Rhabditida</taxon>
        <taxon>Tylenchina</taxon>
        <taxon>Tylenchomorpha</taxon>
        <taxon>Tylenchoidea</taxon>
        <taxon>Meloidogynidae</taxon>
        <taxon>Meloidogyninae</taxon>
        <taxon>Meloidogyne</taxon>
    </lineage>
</organism>
<evidence type="ECO:0000313" key="8">
    <source>
        <dbReference type="EMBL" id="KAF7630979.1"/>
    </source>
</evidence>
<dbReference type="EMBL" id="JABEBT010000122">
    <property type="protein sequence ID" value="KAF7630979.1"/>
    <property type="molecule type" value="Genomic_DNA"/>
</dbReference>
<dbReference type="Proteomes" id="UP000605970">
    <property type="component" value="Unassembled WGS sequence"/>
</dbReference>
<evidence type="ECO:0000313" key="9">
    <source>
        <dbReference type="Proteomes" id="UP000605970"/>
    </source>
</evidence>
<evidence type="ECO:0000256" key="6">
    <source>
        <dbReference type="SAM" id="Coils"/>
    </source>
</evidence>
<keyword evidence="6" id="KW-0175">Coiled coil</keyword>
<dbReference type="PANTHER" id="PTHR12968:SF4">
    <property type="entry name" value="TECTONIC-LIKE COMPLEX MEMBER MKS1"/>
    <property type="match status" value="1"/>
</dbReference>
<protein>
    <submittedName>
        <fullName evidence="8">Uncharacterized protein</fullName>
    </submittedName>
</protein>
<keyword evidence="4" id="KW-0206">Cytoskeleton</keyword>
<gene>
    <name evidence="8" type="ORF">Mgra_00008753</name>
</gene>
<dbReference type="OrthoDB" id="10263520at2759"/>
<reference evidence="8" key="1">
    <citation type="journal article" date="2020" name="Ecol. Evol.">
        <title>Genome structure and content of the rice root-knot nematode (Meloidogyne graminicola).</title>
        <authorList>
            <person name="Phan N.T."/>
            <person name="Danchin E.G.J."/>
            <person name="Klopp C."/>
            <person name="Perfus-Barbeoch L."/>
            <person name="Kozlowski D.K."/>
            <person name="Koutsovoulos G.D."/>
            <person name="Lopez-Roques C."/>
            <person name="Bouchez O."/>
            <person name="Zahm M."/>
            <person name="Besnard G."/>
            <person name="Bellafiore S."/>
        </authorList>
    </citation>
    <scope>NUCLEOTIDE SEQUENCE</scope>
    <source>
        <strain evidence="8">VN-18</strain>
    </source>
</reference>
<sequence length="348" mass="41408">VDYNIGQTFVENKQNIKSEKQILKNKSICLVNSNKEKKNSLIKFSEQKMKIMAYLGQLNEQNYDLKDEYLLFELILLNNCLLKIEPEGIDFEQKNIINTRNGTFYTKILINELIEKFDKLIEEEEKEEEEEEKKILMKKIIFLKLQKVEKIIARARNFSDSNLRIEWLIQLPLNCEIKPIEIIEGISHQCEAKAEGDEDIYHFGQLLQFCINWKQLKTNNNNNSLFNIWPNILFRLTSKDYWNRIYLNGFSSIQLPINPSINYLKIQCWKPSTIFETKLIQLKHLHLGDINSFGYSKNWVLEEFEKAKRQLIAFLYLKIFIFILIKNLFDKEVKKKLKKFFFGILGVI</sequence>
<keyword evidence="5" id="KW-0966">Cell projection</keyword>
<keyword evidence="3" id="KW-0970">Cilium biogenesis/degradation</keyword>
<feature type="transmembrane region" description="Helical" evidence="7">
    <location>
        <begin position="311"/>
        <end position="329"/>
    </location>
</feature>
<evidence type="ECO:0000256" key="2">
    <source>
        <dbReference type="ARBA" id="ARBA00022490"/>
    </source>
</evidence>
<keyword evidence="9" id="KW-1185">Reference proteome</keyword>
<dbReference type="PANTHER" id="PTHR12968">
    <property type="entry name" value="B9 DOMAIN-CONTAINING"/>
    <property type="match status" value="1"/>
</dbReference>
<evidence type="ECO:0000256" key="7">
    <source>
        <dbReference type="SAM" id="Phobius"/>
    </source>
</evidence>
<keyword evidence="7" id="KW-1133">Transmembrane helix</keyword>
<feature type="non-terminal residue" evidence="8">
    <location>
        <position position="1"/>
    </location>
</feature>
<dbReference type="GO" id="GO:0036038">
    <property type="term" value="C:MKS complex"/>
    <property type="evidence" value="ECO:0007669"/>
    <property type="project" value="TreeGrafter"/>
</dbReference>
<evidence type="ECO:0000256" key="3">
    <source>
        <dbReference type="ARBA" id="ARBA00022794"/>
    </source>
</evidence>
<evidence type="ECO:0000256" key="4">
    <source>
        <dbReference type="ARBA" id="ARBA00023212"/>
    </source>
</evidence>
<accession>A0A8S9ZET8</accession>
<keyword evidence="7" id="KW-0812">Transmembrane</keyword>
<dbReference type="InterPro" id="IPR010796">
    <property type="entry name" value="C2_B9-type_dom"/>
</dbReference>
<comment type="caution">
    <text evidence="8">The sequence shown here is derived from an EMBL/GenBank/DDBJ whole genome shotgun (WGS) entry which is preliminary data.</text>
</comment>